<feature type="compositionally biased region" description="Basic residues" evidence="1">
    <location>
        <begin position="150"/>
        <end position="178"/>
    </location>
</feature>
<feature type="region of interest" description="Disordered" evidence="1">
    <location>
        <begin position="1"/>
        <end position="50"/>
    </location>
</feature>
<evidence type="ECO:0000313" key="2">
    <source>
        <dbReference type="EMBL" id="KAF0301081.1"/>
    </source>
</evidence>
<feature type="compositionally biased region" description="Low complexity" evidence="1">
    <location>
        <begin position="41"/>
        <end position="50"/>
    </location>
</feature>
<comment type="caution">
    <text evidence="2">The sequence shown here is derived from an EMBL/GenBank/DDBJ whole genome shotgun (WGS) entry which is preliminary data.</text>
</comment>
<name>A0A6A4WGG1_AMPAM</name>
<dbReference type="AlphaFoldDB" id="A0A6A4WGG1"/>
<keyword evidence="3" id="KW-1185">Reference proteome</keyword>
<feature type="compositionally biased region" description="Polar residues" evidence="1">
    <location>
        <begin position="7"/>
        <end position="20"/>
    </location>
</feature>
<dbReference type="EMBL" id="VIIS01001200">
    <property type="protein sequence ID" value="KAF0301081.1"/>
    <property type="molecule type" value="Genomic_DNA"/>
</dbReference>
<evidence type="ECO:0000313" key="3">
    <source>
        <dbReference type="Proteomes" id="UP000440578"/>
    </source>
</evidence>
<protein>
    <submittedName>
        <fullName evidence="2">Uncharacterized protein</fullName>
    </submittedName>
</protein>
<proteinExistence type="predicted"/>
<accession>A0A6A4WGG1</accession>
<organism evidence="2 3">
    <name type="scientific">Amphibalanus amphitrite</name>
    <name type="common">Striped barnacle</name>
    <name type="synonym">Balanus amphitrite</name>
    <dbReference type="NCBI Taxonomy" id="1232801"/>
    <lineage>
        <taxon>Eukaryota</taxon>
        <taxon>Metazoa</taxon>
        <taxon>Ecdysozoa</taxon>
        <taxon>Arthropoda</taxon>
        <taxon>Crustacea</taxon>
        <taxon>Multicrustacea</taxon>
        <taxon>Cirripedia</taxon>
        <taxon>Thoracica</taxon>
        <taxon>Thoracicalcarea</taxon>
        <taxon>Balanomorpha</taxon>
        <taxon>Balanoidea</taxon>
        <taxon>Balanidae</taxon>
        <taxon>Amphibalaninae</taxon>
        <taxon>Amphibalanus</taxon>
    </lineage>
</organism>
<evidence type="ECO:0000256" key="1">
    <source>
        <dbReference type="SAM" id="MobiDB-lite"/>
    </source>
</evidence>
<gene>
    <name evidence="2" type="ORF">FJT64_026572</name>
</gene>
<sequence length="178" mass="19584">MEAPIRSASSGSSTPKQLATPSDRKLSQKQATTTSHGRQRPPAQLSQQGAQLLQLPQHLAQLLHSGLHCPQPISQQQKPAVRFFRPLTGREKQRRISVWVQNVEHQRLAAPDSTEAVTCDTPSTETTGRLSASLVSQHGSSAATPTQHQHQQHQHQRTAPAHRHQHHHGPGPAKRPHV</sequence>
<feature type="region of interest" description="Disordered" evidence="1">
    <location>
        <begin position="133"/>
        <end position="178"/>
    </location>
</feature>
<dbReference type="Proteomes" id="UP000440578">
    <property type="component" value="Unassembled WGS sequence"/>
</dbReference>
<reference evidence="2 3" key="1">
    <citation type="submission" date="2019-07" db="EMBL/GenBank/DDBJ databases">
        <title>Draft genome assembly of a fouling barnacle, Amphibalanus amphitrite (Darwin, 1854): The first reference genome for Thecostraca.</title>
        <authorList>
            <person name="Kim W."/>
        </authorList>
    </citation>
    <scope>NUCLEOTIDE SEQUENCE [LARGE SCALE GENOMIC DNA]</scope>
    <source>
        <strain evidence="2">SNU_AA5</strain>
        <tissue evidence="2">Soma without cirri and trophi</tissue>
    </source>
</reference>